<reference evidence="2 3" key="1">
    <citation type="submission" date="2017-12" db="EMBL/GenBank/DDBJ databases">
        <title>Sequencing, de novo assembly and annotation of complete genome of a new Thraustochytrid species, strain FCC1311.</title>
        <authorList>
            <person name="Sedici K."/>
            <person name="Godart F."/>
            <person name="Aiese Cigliano R."/>
            <person name="Sanseverino W."/>
            <person name="Barakat M."/>
            <person name="Ortet P."/>
            <person name="Marechal E."/>
            <person name="Cagnac O."/>
            <person name="Amato A."/>
        </authorList>
    </citation>
    <scope>NUCLEOTIDE SEQUENCE [LARGE SCALE GENOMIC DNA]</scope>
</reference>
<sequence>MANLRMHEAEIQHHVAAASAAILPRLARIRRLLRLPATATATCCSGGGVGGETPVEGLRTSLSCVVDVAAATAGDGSAGLRSSDSDSEPVTNTLTDKGSSGGDAALELQHARVQLTTARL</sequence>
<evidence type="ECO:0000313" key="3">
    <source>
        <dbReference type="Proteomes" id="UP000241890"/>
    </source>
</evidence>
<name>A0A2R5GGX8_9STRA</name>
<dbReference type="Proteomes" id="UP000241890">
    <property type="component" value="Unassembled WGS sequence"/>
</dbReference>
<organism evidence="2 3">
    <name type="scientific">Hondaea fermentalgiana</name>
    <dbReference type="NCBI Taxonomy" id="2315210"/>
    <lineage>
        <taxon>Eukaryota</taxon>
        <taxon>Sar</taxon>
        <taxon>Stramenopiles</taxon>
        <taxon>Bigyra</taxon>
        <taxon>Labyrinthulomycetes</taxon>
        <taxon>Thraustochytrida</taxon>
        <taxon>Thraustochytriidae</taxon>
        <taxon>Hondaea</taxon>
    </lineage>
</organism>
<evidence type="ECO:0000256" key="1">
    <source>
        <dbReference type="SAM" id="MobiDB-lite"/>
    </source>
</evidence>
<protein>
    <submittedName>
        <fullName evidence="2">Uncharacterized protein</fullName>
    </submittedName>
</protein>
<dbReference type="AlphaFoldDB" id="A0A2R5GGX8"/>
<dbReference type="EMBL" id="BEYU01000027">
    <property type="protein sequence ID" value="GBG27104.1"/>
    <property type="molecule type" value="Genomic_DNA"/>
</dbReference>
<evidence type="ECO:0000313" key="2">
    <source>
        <dbReference type="EMBL" id="GBG27104.1"/>
    </source>
</evidence>
<comment type="caution">
    <text evidence="2">The sequence shown here is derived from an EMBL/GenBank/DDBJ whole genome shotgun (WGS) entry which is preliminary data.</text>
</comment>
<feature type="compositionally biased region" description="Polar residues" evidence="1">
    <location>
        <begin position="88"/>
        <end position="98"/>
    </location>
</feature>
<dbReference type="InParanoid" id="A0A2R5GGX8"/>
<feature type="region of interest" description="Disordered" evidence="1">
    <location>
        <begin position="74"/>
        <end position="103"/>
    </location>
</feature>
<gene>
    <name evidence="2" type="ORF">FCC1311_033272</name>
</gene>
<accession>A0A2R5GGX8</accession>
<keyword evidence="3" id="KW-1185">Reference proteome</keyword>
<proteinExistence type="predicted"/>